<dbReference type="InterPro" id="IPR046483">
    <property type="entry name" value="DUF6576"/>
</dbReference>
<feature type="transmembrane region" description="Helical" evidence="7">
    <location>
        <begin position="143"/>
        <end position="168"/>
    </location>
</feature>
<sequence>MNQGRGFGLNTNLPPAIKNIIYANVVVFILTEFTPWGSVLYSQFALSYYGVVEQFKIWQLVSYMFLHGGFWHIFLNMFVLWMFGTELEYEWGTNEFLKYYFITGIGGGILNILIAGESTVGASAAVYGVMIAYALIHPNRLVYVYFLFPVKVKYLMGFLAAVTFFSTIGPQNSNIAHAAHLGGMLIGFIYLKFWKIHYAVKGFFQDSLKKGGSSVHKNMHFHPGGGPGGSEDEKIEYYRRKIDELLDKINRVGYMNLSDEEKKLLDEGSRYLREHDNENFN</sequence>
<gene>
    <name evidence="10" type="ORF">ENJ10_08205</name>
</gene>
<dbReference type="GO" id="GO:0016020">
    <property type="term" value="C:membrane"/>
    <property type="evidence" value="ECO:0007669"/>
    <property type="project" value="UniProtKB-SubCell"/>
</dbReference>
<dbReference type="InterPro" id="IPR050925">
    <property type="entry name" value="Rhomboid_protease_S54"/>
</dbReference>
<feature type="transmembrane region" description="Helical" evidence="7">
    <location>
        <begin position="61"/>
        <end position="84"/>
    </location>
</feature>
<dbReference type="EMBL" id="DRLD01000224">
    <property type="protein sequence ID" value="HED10657.1"/>
    <property type="molecule type" value="Genomic_DNA"/>
</dbReference>
<name>A0A7V1LNB5_CALAY</name>
<proteinExistence type="inferred from homology"/>
<evidence type="ECO:0000256" key="6">
    <source>
        <dbReference type="ARBA" id="ARBA00023136"/>
    </source>
</evidence>
<dbReference type="Proteomes" id="UP000886005">
    <property type="component" value="Unassembled WGS sequence"/>
</dbReference>
<evidence type="ECO:0000259" key="8">
    <source>
        <dbReference type="Pfam" id="PF01694"/>
    </source>
</evidence>
<dbReference type="InterPro" id="IPR035952">
    <property type="entry name" value="Rhomboid-like_sf"/>
</dbReference>
<dbReference type="AlphaFoldDB" id="A0A7V1LNB5"/>
<feature type="transmembrane region" description="Helical" evidence="7">
    <location>
        <begin position="21"/>
        <end position="41"/>
    </location>
</feature>
<evidence type="ECO:0000256" key="2">
    <source>
        <dbReference type="ARBA" id="ARBA00009045"/>
    </source>
</evidence>
<evidence type="ECO:0000313" key="10">
    <source>
        <dbReference type="EMBL" id="HED10657.1"/>
    </source>
</evidence>
<dbReference type="PANTHER" id="PTHR43731">
    <property type="entry name" value="RHOMBOID PROTEASE"/>
    <property type="match status" value="1"/>
</dbReference>
<dbReference type="InterPro" id="IPR022764">
    <property type="entry name" value="Peptidase_S54_rhomboid_dom"/>
</dbReference>
<protein>
    <submittedName>
        <fullName evidence="10">Rhomboid family intramembrane serine protease</fullName>
    </submittedName>
</protein>
<comment type="similarity">
    <text evidence="2">Belongs to the peptidase S54 family.</text>
</comment>
<evidence type="ECO:0000259" key="9">
    <source>
        <dbReference type="Pfam" id="PF20216"/>
    </source>
</evidence>
<feature type="domain" description="Peptidase S54 rhomboid" evidence="8">
    <location>
        <begin position="56"/>
        <end position="191"/>
    </location>
</feature>
<dbReference type="Pfam" id="PF01694">
    <property type="entry name" value="Rhomboid"/>
    <property type="match status" value="1"/>
</dbReference>
<keyword evidence="10" id="KW-0645">Protease</keyword>
<feature type="domain" description="DUF6576" evidence="9">
    <location>
        <begin position="240"/>
        <end position="270"/>
    </location>
</feature>
<evidence type="ECO:0000256" key="4">
    <source>
        <dbReference type="ARBA" id="ARBA00022801"/>
    </source>
</evidence>
<dbReference type="SUPFAM" id="SSF144091">
    <property type="entry name" value="Rhomboid-like"/>
    <property type="match status" value="1"/>
</dbReference>
<comment type="caution">
    <text evidence="10">The sequence shown here is derived from an EMBL/GenBank/DDBJ whole genome shotgun (WGS) entry which is preliminary data.</text>
</comment>
<feature type="transmembrane region" description="Helical" evidence="7">
    <location>
        <begin position="120"/>
        <end position="136"/>
    </location>
</feature>
<organism evidence="10">
    <name type="scientific">Caldithrix abyssi</name>
    <dbReference type="NCBI Taxonomy" id="187145"/>
    <lineage>
        <taxon>Bacteria</taxon>
        <taxon>Pseudomonadati</taxon>
        <taxon>Calditrichota</taxon>
        <taxon>Calditrichia</taxon>
        <taxon>Calditrichales</taxon>
        <taxon>Calditrichaceae</taxon>
        <taxon>Caldithrix</taxon>
    </lineage>
</organism>
<keyword evidence="4" id="KW-0378">Hydrolase</keyword>
<evidence type="ECO:0000256" key="5">
    <source>
        <dbReference type="ARBA" id="ARBA00022989"/>
    </source>
</evidence>
<dbReference type="Gene3D" id="1.20.1540.10">
    <property type="entry name" value="Rhomboid-like"/>
    <property type="match status" value="1"/>
</dbReference>
<keyword evidence="5 7" id="KW-1133">Transmembrane helix</keyword>
<dbReference type="Pfam" id="PF20216">
    <property type="entry name" value="DUF6576"/>
    <property type="match status" value="1"/>
</dbReference>
<reference evidence="10" key="1">
    <citation type="journal article" date="2020" name="mSystems">
        <title>Genome- and Community-Level Interaction Insights into Carbon Utilization and Element Cycling Functions of Hydrothermarchaeota in Hydrothermal Sediment.</title>
        <authorList>
            <person name="Zhou Z."/>
            <person name="Liu Y."/>
            <person name="Xu W."/>
            <person name="Pan J."/>
            <person name="Luo Z.H."/>
            <person name="Li M."/>
        </authorList>
    </citation>
    <scope>NUCLEOTIDE SEQUENCE [LARGE SCALE GENOMIC DNA]</scope>
    <source>
        <strain evidence="10">HyVt-456</strain>
    </source>
</reference>
<keyword evidence="6 7" id="KW-0472">Membrane</keyword>
<evidence type="ECO:0000256" key="1">
    <source>
        <dbReference type="ARBA" id="ARBA00004141"/>
    </source>
</evidence>
<feature type="transmembrane region" description="Helical" evidence="7">
    <location>
        <begin position="96"/>
        <end position="114"/>
    </location>
</feature>
<evidence type="ECO:0000256" key="7">
    <source>
        <dbReference type="SAM" id="Phobius"/>
    </source>
</evidence>
<feature type="transmembrane region" description="Helical" evidence="7">
    <location>
        <begin position="174"/>
        <end position="191"/>
    </location>
</feature>
<dbReference type="PANTHER" id="PTHR43731:SF14">
    <property type="entry name" value="PRESENILIN-ASSOCIATED RHOMBOID-LIKE PROTEIN, MITOCHONDRIAL"/>
    <property type="match status" value="1"/>
</dbReference>
<dbReference type="GO" id="GO:0004252">
    <property type="term" value="F:serine-type endopeptidase activity"/>
    <property type="evidence" value="ECO:0007669"/>
    <property type="project" value="InterPro"/>
</dbReference>
<comment type="subcellular location">
    <subcellularLocation>
        <location evidence="1">Membrane</location>
        <topology evidence="1">Multi-pass membrane protein</topology>
    </subcellularLocation>
</comment>
<dbReference type="GO" id="GO:0006508">
    <property type="term" value="P:proteolysis"/>
    <property type="evidence" value="ECO:0007669"/>
    <property type="project" value="UniProtKB-KW"/>
</dbReference>
<evidence type="ECO:0000256" key="3">
    <source>
        <dbReference type="ARBA" id="ARBA00022692"/>
    </source>
</evidence>
<keyword evidence="3 7" id="KW-0812">Transmembrane</keyword>
<accession>A0A7V1LNB5</accession>